<keyword evidence="1" id="KW-0472">Membrane</keyword>
<dbReference type="EMBL" id="CP026604">
    <property type="protein sequence ID" value="AWB68373.1"/>
    <property type="molecule type" value="Genomic_DNA"/>
</dbReference>
<dbReference type="Proteomes" id="UP000244441">
    <property type="component" value="Chromosome"/>
</dbReference>
<protein>
    <recommendedName>
        <fullName evidence="4">DUF4129 domain-containing protein</fullName>
    </recommendedName>
</protein>
<dbReference type="OrthoDB" id="183980at2"/>
<reference evidence="2 3" key="1">
    <citation type="submission" date="2018-01" db="EMBL/GenBank/DDBJ databases">
        <title>Genome sequence of a Cantenovulum-like bacteria.</title>
        <authorList>
            <person name="Tan W.R."/>
            <person name="Lau N.-S."/>
            <person name="Go F."/>
            <person name="Amirul A.-A.A."/>
        </authorList>
    </citation>
    <scope>NUCLEOTIDE SEQUENCE [LARGE SCALE GENOMIC DNA]</scope>
    <source>
        <strain evidence="2 3">CCB-QB4</strain>
    </source>
</reference>
<keyword evidence="1" id="KW-0812">Transmembrane</keyword>
<gene>
    <name evidence="2" type="ORF">C2869_19055</name>
</gene>
<dbReference type="RefSeq" id="WP_108604434.1">
    <property type="nucleotide sequence ID" value="NZ_CP026604.1"/>
</dbReference>
<proteinExistence type="predicted"/>
<sequence>MELNKLSFTARHRSPWQIFDLTQLFVKQNYWPLLKIYLSMVVPFAALIFTFTPIQYAGIIVWWFKPLLERPLLDYLAKRSFSSNCTTWQAISSLRKLRFSTILLMLSWHRFSPHRAYLAAVDQLERQYGAKATKRKNLLTARCDAKQTWWMIFCVHIELVLVLAMFAAIYFFLPQGTHIDQAFLSESFENGFIEEVYFFNYIVAISLVAPYFTAGGFLMYLNSRIKLEAWDIELAFKQIVNKLSSSTLAIFLLFSLWLPTDYAFAEQTQTPAAVEQAQASRGEFSDTLRQQVANLYQEHELIEKQITWQPVSDEPEEFTMPEWFDTIIEFFKAVSAISPYIGYIMWIIVLLLVAWIIWIAFNHKLPWIMKDPQTIKKPTNQLNELPSFFSELKLDDWPDDLITASQKAMQDDNLRLALAYLLRHALICADQFYAIKLSKSMTENECQQALLATLPTRFHAVYRALFQYWIQLAWAHRPTEKKDIQQLLSQIAQLQWEESHEVA</sequence>
<feature type="transmembrane region" description="Helical" evidence="1">
    <location>
        <begin position="198"/>
        <end position="218"/>
    </location>
</feature>
<evidence type="ECO:0000256" key="1">
    <source>
        <dbReference type="SAM" id="Phobius"/>
    </source>
</evidence>
<feature type="transmembrane region" description="Helical" evidence="1">
    <location>
        <begin position="149"/>
        <end position="173"/>
    </location>
</feature>
<evidence type="ECO:0000313" key="3">
    <source>
        <dbReference type="Proteomes" id="UP000244441"/>
    </source>
</evidence>
<dbReference type="KEGG" id="cate:C2869_19055"/>
<keyword evidence="3" id="KW-1185">Reference proteome</keyword>
<dbReference type="AlphaFoldDB" id="A0A2S0VW18"/>
<name>A0A2S0VW18_9ALTE</name>
<organism evidence="2 3">
    <name type="scientific">Saccharobesus litoralis</name>
    <dbReference type="NCBI Taxonomy" id="2172099"/>
    <lineage>
        <taxon>Bacteria</taxon>
        <taxon>Pseudomonadati</taxon>
        <taxon>Pseudomonadota</taxon>
        <taxon>Gammaproteobacteria</taxon>
        <taxon>Alteromonadales</taxon>
        <taxon>Alteromonadaceae</taxon>
        <taxon>Saccharobesus</taxon>
    </lineage>
</organism>
<accession>A0A2S0VW18</accession>
<feature type="transmembrane region" description="Helical" evidence="1">
    <location>
        <begin position="36"/>
        <end position="64"/>
    </location>
</feature>
<feature type="transmembrane region" description="Helical" evidence="1">
    <location>
        <begin position="239"/>
        <end position="258"/>
    </location>
</feature>
<keyword evidence="1" id="KW-1133">Transmembrane helix</keyword>
<evidence type="ECO:0008006" key="4">
    <source>
        <dbReference type="Google" id="ProtNLM"/>
    </source>
</evidence>
<feature type="transmembrane region" description="Helical" evidence="1">
    <location>
        <begin position="340"/>
        <end position="361"/>
    </location>
</feature>
<evidence type="ECO:0000313" key="2">
    <source>
        <dbReference type="EMBL" id="AWB68373.1"/>
    </source>
</evidence>